<dbReference type="EMBL" id="CP012752">
    <property type="protein sequence ID" value="ALG08578.1"/>
    <property type="molecule type" value="Genomic_DNA"/>
</dbReference>
<dbReference type="Gene3D" id="3.30.1490.20">
    <property type="entry name" value="ATP-grasp fold, A domain"/>
    <property type="match status" value="1"/>
</dbReference>
<dbReference type="KEGG" id="kphy:AOZ06_18110"/>
<evidence type="ECO:0000256" key="13">
    <source>
        <dbReference type="ARBA" id="ARBA00033470"/>
    </source>
</evidence>
<dbReference type="EC" id="2.7.9.2" evidence="5"/>
<organism evidence="17 18">
    <name type="scientific">Kibdelosporangium phytohabitans</name>
    <dbReference type="NCBI Taxonomy" id="860235"/>
    <lineage>
        <taxon>Bacteria</taxon>
        <taxon>Bacillati</taxon>
        <taxon>Actinomycetota</taxon>
        <taxon>Actinomycetes</taxon>
        <taxon>Pseudonocardiales</taxon>
        <taxon>Pseudonocardiaceae</taxon>
        <taxon>Kibdelosporangium</taxon>
    </lineage>
</organism>
<evidence type="ECO:0000256" key="10">
    <source>
        <dbReference type="ARBA" id="ARBA00022777"/>
    </source>
</evidence>
<evidence type="ECO:0000256" key="2">
    <source>
        <dbReference type="ARBA" id="ARBA00002988"/>
    </source>
</evidence>
<evidence type="ECO:0000256" key="11">
    <source>
        <dbReference type="ARBA" id="ARBA00022840"/>
    </source>
</evidence>
<evidence type="ECO:0000313" key="17">
    <source>
        <dbReference type="EMBL" id="ALG08578.1"/>
    </source>
</evidence>
<evidence type="ECO:0000256" key="12">
    <source>
        <dbReference type="ARBA" id="ARBA00022842"/>
    </source>
</evidence>
<evidence type="ECO:0000256" key="9">
    <source>
        <dbReference type="ARBA" id="ARBA00022741"/>
    </source>
</evidence>
<evidence type="ECO:0000256" key="4">
    <source>
        <dbReference type="ARBA" id="ARBA00007837"/>
    </source>
</evidence>
<accession>A0A0N9HY82</accession>
<dbReference type="PANTHER" id="PTHR43030:SF1">
    <property type="entry name" value="PHOSPHOENOLPYRUVATE SYNTHASE"/>
    <property type="match status" value="1"/>
</dbReference>
<dbReference type="InterPro" id="IPR006319">
    <property type="entry name" value="PEP_synth"/>
</dbReference>
<keyword evidence="18" id="KW-1185">Reference proteome</keyword>
<evidence type="ECO:0000313" key="18">
    <source>
        <dbReference type="Proteomes" id="UP000063699"/>
    </source>
</evidence>
<dbReference type="GO" id="GO:0005524">
    <property type="term" value="F:ATP binding"/>
    <property type="evidence" value="ECO:0007669"/>
    <property type="project" value="UniProtKB-KW"/>
</dbReference>
<dbReference type="GO" id="GO:0006094">
    <property type="term" value="P:gluconeogenesis"/>
    <property type="evidence" value="ECO:0007669"/>
    <property type="project" value="UniProtKB-UniPathway"/>
</dbReference>
<dbReference type="GO" id="GO:0046872">
    <property type="term" value="F:metal ion binding"/>
    <property type="evidence" value="ECO:0007669"/>
    <property type="project" value="UniProtKB-KW"/>
</dbReference>
<name>A0A0N9HY82_9PSEU</name>
<evidence type="ECO:0000256" key="6">
    <source>
        <dbReference type="ARBA" id="ARBA00021623"/>
    </source>
</evidence>
<comment type="cofactor">
    <cofactor evidence="1">
        <name>Mg(2+)</name>
        <dbReference type="ChEBI" id="CHEBI:18420"/>
    </cofactor>
</comment>
<keyword evidence="11" id="KW-0067">ATP-binding</keyword>
<reference evidence="17 18" key="1">
    <citation type="submission" date="2015-07" db="EMBL/GenBank/DDBJ databases">
        <title>Genome sequencing of Kibdelosporangium phytohabitans.</title>
        <authorList>
            <person name="Qin S."/>
            <person name="Xing K."/>
        </authorList>
    </citation>
    <scope>NUCLEOTIDE SEQUENCE [LARGE SCALE GENOMIC DNA]</scope>
    <source>
        <strain evidence="17 18">KLBMP1111</strain>
    </source>
</reference>
<keyword evidence="10" id="KW-0418">Kinase</keyword>
<dbReference type="OrthoDB" id="9765468at2"/>
<evidence type="ECO:0000256" key="14">
    <source>
        <dbReference type="ARBA" id="ARBA00047700"/>
    </source>
</evidence>
<keyword evidence="12" id="KW-0460">Magnesium</keyword>
<evidence type="ECO:0000256" key="8">
    <source>
        <dbReference type="ARBA" id="ARBA00022723"/>
    </source>
</evidence>
<dbReference type="SUPFAM" id="SSF56059">
    <property type="entry name" value="Glutathione synthetase ATP-binding domain-like"/>
    <property type="match status" value="1"/>
</dbReference>
<gene>
    <name evidence="17" type="ORF">AOZ06_18110</name>
</gene>
<keyword evidence="8" id="KW-0479">Metal-binding</keyword>
<keyword evidence="9" id="KW-0547">Nucleotide-binding</keyword>
<dbReference type="Pfam" id="PF00391">
    <property type="entry name" value="PEP-utilizers"/>
    <property type="match status" value="1"/>
</dbReference>
<evidence type="ECO:0000256" key="1">
    <source>
        <dbReference type="ARBA" id="ARBA00001946"/>
    </source>
</evidence>
<dbReference type="Pfam" id="PF01326">
    <property type="entry name" value="PPDK_N"/>
    <property type="match status" value="1"/>
</dbReference>
<evidence type="ECO:0000259" key="16">
    <source>
        <dbReference type="Pfam" id="PF01326"/>
    </source>
</evidence>
<comment type="function">
    <text evidence="2">Catalyzes the phosphorylation of pyruvate to phosphoenolpyruvate.</text>
</comment>
<dbReference type="RefSeq" id="WP_054290485.1">
    <property type="nucleotide sequence ID" value="NZ_CP012752.1"/>
</dbReference>
<dbReference type="UniPathway" id="UPA00138"/>
<dbReference type="InterPro" id="IPR036637">
    <property type="entry name" value="Phosphohistidine_dom_sf"/>
</dbReference>
<feature type="domain" description="Pyruvate phosphate dikinase AMP/ATP-binding" evidence="16">
    <location>
        <begin position="54"/>
        <end position="170"/>
    </location>
</feature>
<dbReference type="AlphaFoldDB" id="A0A0N9HY82"/>
<dbReference type="InterPro" id="IPR008279">
    <property type="entry name" value="PEP-util_enz_mobile_dom"/>
</dbReference>
<dbReference type="Gene3D" id="3.50.30.10">
    <property type="entry name" value="Phosphohistidine domain"/>
    <property type="match status" value="1"/>
</dbReference>
<evidence type="ECO:0000259" key="15">
    <source>
        <dbReference type="Pfam" id="PF00391"/>
    </source>
</evidence>
<comment type="similarity">
    <text evidence="4">Belongs to the PEP-utilizing enzyme family.</text>
</comment>
<comment type="pathway">
    <text evidence="3">Carbohydrate biosynthesis; gluconeogenesis.</text>
</comment>
<evidence type="ECO:0000256" key="7">
    <source>
        <dbReference type="ARBA" id="ARBA00022679"/>
    </source>
</evidence>
<feature type="domain" description="PEP-utilising enzyme mobile" evidence="15">
    <location>
        <begin position="271"/>
        <end position="342"/>
    </location>
</feature>
<dbReference type="SUPFAM" id="SSF52009">
    <property type="entry name" value="Phosphohistidine domain"/>
    <property type="match status" value="1"/>
</dbReference>
<keyword evidence="7" id="KW-0808">Transferase</keyword>
<comment type="catalytic activity">
    <reaction evidence="14">
        <text>pyruvate + ATP + H2O = phosphoenolpyruvate + AMP + phosphate + 2 H(+)</text>
        <dbReference type="Rhea" id="RHEA:11364"/>
        <dbReference type="ChEBI" id="CHEBI:15361"/>
        <dbReference type="ChEBI" id="CHEBI:15377"/>
        <dbReference type="ChEBI" id="CHEBI:15378"/>
        <dbReference type="ChEBI" id="CHEBI:30616"/>
        <dbReference type="ChEBI" id="CHEBI:43474"/>
        <dbReference type="ChEBI" id="CHEBI:58702"/>
        <dbReference type="ChEBI" id="CHEBI:456215"/>
        <dbReference type="EC" id="2.7.9.2"/>
    </reaction>
</comment>
<dbReference type="InterPro" id="IPR013815">
    <property type="entry name" value="ATP_grasp_subdomain_1"/>
</dbReference>
<protein>
    <recommendedName>
        <fullName evidence="6">Phosphoenolpyruvate synthase</fullName>
        <ecNumber evidence="5">2.7.9.2</ecNumber>
    </recommendedName>
    <alternativeName>
        <fullName evidence="13">Pyruvate, water dikinase</fullName>
    </alternativeName>
</protein>
<dbReference type="InterPro" id="IPR002192">
    <property type="entry name" value="PPDK_AMP/ATP-bd"/>
</dbReference>
<dbReference type="Proteomes" id="UP000063699">
    <property type="component" value="Chromosome"/>
</dbReference>
<dbReference type="STRING" id="860235.AOZ06_18110"/>
<dbReference type="GO" id="GO:0008986">
    <property type="term" value="F:pyruvate, water dikinase activity"/>
    <property type="evidence" value="ECO:0007669"/>
    <property type="project" value="UniProtKB-EC"/>
</dbReference>
<sequence length="347" mass="35806">MDALVRLTGGLGDGDRPSMGGKAVGLSALVRAGARIPETWLLPVGAHLGDRELAALASAAHRWAVRSSASVEDGTALSYAGMFASELDVPVADLAGAVARVQSSAGSDRVASYRERFGIRDSEVRMAVLLQPFEAPVCSGVWLGRSHGEGRLEWVRGRGDALVSGVVTPEWEEWTLDGGSSPRPLAYEGTAVGVACLELQRDLGVPADLEFAVLESGLVWLQFRPMTTSLAAPTRRSTVESSAVVHGTPASPGTASGPALLVRDVADPAWKPGTVLLTEETDPDWVPLMAEAAALVTAEGGMLCHAAIVARELGVPCVTGVGSQALTRLGSGSALAVDGTAGKVTVL</sequence>
<evidence type="ECO:0000256" key="5">
    <source>
        <dbReference type="ARBA" id="ARBA00011996"/>
    </source>
</evidence>
<evidence type="ECO:0000256" key="3">
    <source>
        <dbReference type="ARBA" id="ARBA00004742"/>
    </source>
</evidence>
<proteinExistence type="inferred from homology"/>
<dbReference type="PANTHER" id="PTHR43030">
    <property type="entry name" value="PHOSPHOENOLPYRUVATE SYNTHASE"/>
    <property type="match status" value="1"/>
</dbReference>